<dbReference type="GO" id="GO:0046872">
    <property type="term" value="F:metal ion binding"/>
    <property type="evidence" value="ECO:0007669"/>
    <property type="project" value="InterPro"/>
</dbReference>
<evidence type="ECO:0000259" key="3">
    <source>
        <dbReference type="Pfam" id="PF11716"/>
    </source>
</evidence>
<organism evidence="4 5">
    <name type="scientific">Paeniglutamicibacter gangotriensis</name>
    <dbReference type="NCBI Taxonomy" id="254787"/>
    <lineage>
        <taxon>Bacteria</taxon>
        <taxon>Bacillati</taxon>
        <taxon>Actinomycetota</taxon>
        <taxon>Actinomycetes</taxon>
        <taxon>Micrococcales</taxon>
        <taxon>Micrococcaceae</taxon>
        <taxon>Paeniglutamicibacter</taxon>
    </lineage>
</organism>
<dbReference type="InterPro" id="IPR017517">
    <property type="entry name" value="Maleyloyr_isom"/>
</dbReference>
<accession>A0A5B0E3Q3</accession>
<keyword evidence="4" id="KW-0413">Isomerase</keyword>
<protein>
    <submittedName>
        <fullName evidence="4">Maleylpyruvate isomerase family mycothiol-dependent enzyme</fullName>
    </submittedName>
</protein>
<dbReference type="SUPFAM" id="SSF55718">
    <property type="entry name" value="SCP-like"/>
    <property type="match status" value="1"/>
</dbReference>
<keyword evidence="4" id="KW-0670">Pyruvate</keyword>
<dbReference type="Pfam" id="PF07398">
    <property type="entry name" value="MDMPI_C"/>
    <property type="match status" value="1"/>
</dbReference>
<dbReference type="InterPro" id="IPR036527">
    <property type="entry name" value="SCP2_sterol-bd_dom_sf"/>
</dbReference>
<name>A0A5B0E3Q3_9MICC</name>
<dbReference type="InterPro" id="IPR010872">
    <property type="entry name" value="MDMPI_C-term_domain"/>
</dbReference>
<dbReference type="Pfam" id="PF11716">
    <property type="entry name" value="MDMPI_N"/>
    <property type="match status" value="1"/>
</dbReference>
<dbReference type="OrthoDB" id="5118203at2"/>
<reference evidence="4 5" key="1">
    <citation type="submission" date="2019-07" db="EMBL/GenBank/DDBJ databases">
        <title>Analysis of the biochemical properties, biological activity and biotechnological potential of siderophores and biosurfactants produced by Antarctic psychrotolerant bacteria.</title>
        <authorList>
            <person name="Styczynski M."/>
            <person name="Krucon T."/>
            <person name="Decewicz P."/>
            <person name="Dziewit L."/>
        </authorList>
    </citation>
    <scope>NUCLEOTIDE SEQUENCE [LARGE SCALE GENOMIC DNA]</scope>
    <source>
        <strain evidence="4 5">ANT_H27</strain>
    </source>
</reference>
<feature type="region of interest" description="Disordered" evidence="1">
    <location>
        <begin position="221"/>
        <end position="245"/>
    </location>
</feature>
<comment type="caution">
    <text evidence="4">The sequence shown here is derived from an EMBL/GenBank/DDBJ whole genome shotgun (WGS) entry which is preliminary data.</text>
</comment>
<feature type="domain" description="Mycothiol-dependent maleylpyruvate isomerase metal-binding" evidence="3">
    <location>
        <begin position="16"/>
        <end position="147"/>
    </location>
</feature>
<sequence>MSELTQQELTQRILTALETLRETMATVDAAAAAEPSALPGWNRAHLLAHIDGFARAATRQLENAGAPETFPMYDDGPEGRDADIQMTALMHADALVGRATEAVQALESGIRTTGPEHWALNTGFRGSGSLEDLFYAIWRESVIHTSDFALGGSVANWEPEFCAHLFVELAARVPESRRYILQPHGAQRITLGHGEETTVLSGTAFDLAAWLAGREPLGPVQATADADGTALPELGPWPSGVKNGK</sequence>
<dbReference type="GO" id="GO:0016853">
    <property type="term" value="F:isomerase activity"/>
    <property type="evidence" value="ECO:0007669"/>
    <property type="project" value="UniProtKB-KW"/>
</dbReference>
<dbReference type="InterPro" id="IPR034660">
    <property type="entry name" value="DinB/YfiT-like"/>
</dbReference>
<dbReference type="AlphaFoldDB" id="A0A5B0E3Q3"/>
<evidence type="ECO:0000313" key="4">
    <source>
        <dbReference type="EMBL" id="KAA0973286.1"/>
    </source>
</evidence>
<evidence type="ECO:0000259" key="2">
    <source>
        <dbReference type="Pfam" id="PF07398"/>
    </source>
</evidence>
<evidence type="ECO:0000313" key="5">
    <source>
        <dbReference type="Proteomes" id="UP000323856"/>
    </source>
</evidence>
<proteinExistence type="predicted"/>
<dbReference type="NCBIfam" id="TIGR03083">
    <property type="entry name" value="maleylpyruvate isomerase family mycothiol-dependent enzyme"/>
    <property type="match status" value="1"/>
</dbReference>
<dbReference type="Gene3D" id="1.20.120.450">
    <property type="entry name" value="dinb family like domain"/>
    <property type="match status" value="1"/>
</dbReference>
<gene>
    <name evidence="4" type="ORF">FQ154_18830</name>
</gene>
<evidence type="ECO:0000256" key="1">
    <source>
        <dbReference type="SAM" id="MobiDB-lite"/>
    </source>
</evidence>
<dbReference type="EMBL" id="VOBL01000030">
    <property type="protein sequence ID" value="KAA0973286.1"/>
    <property type="molecule type" value="Genomic_DNA"/>
</dbReference>
<dbReference type="SUPFAM" id="SSF109854">
    <property type="entry name" value="DinB/YfiT-like putative metalloenzymes"/>
    <property type="match status" value="1"/>
</dbReference>
<feature type="domain" description="MDMPI C-terminal" evidence="2">
    <location>
        <begin position="159"/>
        <end position="227"/>
    </location>
</feature>
<dbReference type="InterPro" id="IPR024344">
    <property type="entry name" value="MDMPI_metal-binding"/>
</dbReference>
<dbReference type="RefSeq" id="WP_149620920.1">
    <property type="nucleotide sequence ID" value="NZ_VOBL01000030.1"/>
</dbReference>
<dbReference type="Proteomes" id="UP000323856">
    <property type="component" value="Unassembled WGS sequence"/>
</dbReference>